<feature type="transmembrane region" description="Helical" evidence="1">
    <location>
        <begin position="23"/>
        <end position="48"/>
    </location>
</feature>
<feature type="domain" description="7TM GPCR serpentine receptor class x (Srx)" evidence="2">
    <location>
        <begin position="37"/>
        <end position="293"/>
    </location>
</feature>
<evidence type="ECO:0000313" key="4">
    <source>
        <dbReference type="Proteomes" id="UP001175271"/>
    </source>
</evidence>
<accession>A0AA39IS91</accession>
<name>A0AA39IS91_9BILA</name>
<dbReference type="AlphaFoldDB" id="A0AA39IS91"/>
<feature type="transmembrane region" description="Helical" evidence="1">
    <location>
        <begin position="272"/>
        <end position="292"/>
    </location>
</feature>
<evidence type="ECO:0000259" key="2">
    <source>
        <dbReference type="Pfam" id="PF10328"/>
    </source>
</evidence>
<reference evidence="3" key="1">
    <citation type="submission" date="2023-06" db="EMBL/GenBank/DDBJ databases">
        <title>Genomic analysis of the entomopathogenic nematode Steinernema hermaphroditum.</title>
        <authorList>
            <person name="Schwarz E.M."/>
            <person name="Heppert J.K."/>
            <person name="Baniya A."/>
            <person name="Schwartz H.T."/>
            <person name="Tan C.-H."/>
            <person name="Antoshechkin I."/>
            <person name="Sternberg P.W."/>
            <person name="Goodrich-Blair H."/>
            <person name="Dillman A.R."/>
        </authorList>
    </citation>
    <scope>NUCLEOTIDE SEQUENCE</scope>
    <source>
        <strain evidence="3">PS9179</strain>
        <tissue evidence="3">Whole animal</tissue>
    </source>
</reference>
<evidence type="ECO:0000313" key="3">
    <source>
        <dbReference type="EMBL" id="KAK0428925.1"/>
    </source>
</evidence>
<dbReference type="Pfam" id="PF10328">
    <property type="entry name" value="7TM_GPCR_Srx"/>
    <property type="match status" value="1"/>
</dbReference>
<keyword evidence="1" id="KW-0812">Transmembrane</keyword>
<dbReference type="PANTHER" id="PTHR23017">
    <property type="entry name" value="SERPENTINE RECEPTOR, CLASS X"/>
    <property type="match status" value="1"/>
</dbReference>
<dbReference type="InterPro" id="IPR019430">
    <property type="entry name" value="7TM_GPCR_serpentine_rcpt_Srx"/>
</dbReference>
<dbReference type="Gene3D" id="1.20.1070.10">
    <property type="entry name" value="Rhodopsin 7-helix transmembrane proteins"/>
    <property type="match status" value="1"/>
</dbReference>
<feature type="transmembrane region" description="Helical" evidence="1">
    <location>
        <begin position="139"/>
        <end position="160"/>
    </location>
</feature>
<keyword evidence="1" id="KW-0472">Membrane</keyword>
<gene>
    <name evidence="3" type="ORF">QR680_011084</name>
</gene>
<proteinExistence type="predicted"/>
<feature type="transmembrane region" description="Helical" evidence="1">
    <location>
        <begin position="93"/>
        <end position="112"/>
    </location>
</feature>
<dbReference type="EMBL" id="JAUCMV010000001">
    <property type="protein sequence ID" value="KAK0428925.1"/>
    <property type="molecule type" value="Genomic_DNA"/>
</dbReference>
<dbReference type="SUPFAM" id="SSF81321">
    <property type="entry name" value="Family A G protein-coupled receptor-like"/>
    <property type="match status" value="1"/>
</dbReference>
<feature type="transmembrane region" description="Helical" evidence="1">
    <location>
        <begin position="238"/>
        <end position="260"/>
    </location>
</feature>
<comment type="caution">
    <text evidence="3">The sequence shown here is derived from an EMBL/GenBank/DDBJ whole genome shotgun (WGS) entry which is preliminary data.</text>
</comment>
<sequence>MNSSKFVFGFEFQGRGEVTERDIIVGSIMLALSLTAVILGSTNLVIIYRSTIFHSAFGWFWATRTSSEIVSNAVHVVYSAPVTLLQPQGIPPIIPVLTYLIMNSSAFLACMIHQAVSTNRFIAVFLPHRYKFIFTKRRCVMIVLSLSIPVVAFDIAYIAVPCNLVGYGPTKYENVFATCEPHFHRNYSPIVASLYQFCFVVCAATIFTDSATLLKILHMRFAQNSIKQDIYSSRDIRFFAQSSVQNISMILTSLSVLLAGSTYRGDDDAWRISGLSMIIVTHICNALALIFFNPEVRKQFFATVCGRTTTTVVVASTNSNMMQRKR</sequence>
<keyword evidence="4" id="KW-1185">Reference proteome</keyword>
<dbReference type="Proteomes" id="UP001175271">
    <property type="component" value="Unassembled WGS sequence"/>
</dbReference>
<dbReference type="CDD" id="cd00637">
    <property type="entry name" value="7tm_classA_rhodopsin-like"/>
    <property type="match status" value="1"/>
</dbReference>
<feature type="transmembrane region" description="Helical" evidence="1">
    <location>
        <begin position="194"/>
        <end position="217"/>
    </location>
</feature>
<keyword evidence="1" id="KW-1133">Transmembrane helix</keyword>
<protein>
    <recommendedName>
        <fullName evidence="2">7TM GPCR serpentine receptor class x (Srx) domain-containing protein</fullName>
    </recommendedName>
</protein>
<evidence type="ECO:0000256" key="1">
    <source>
        <dbReference type="SAM" id="Phobius"/>
    </source>
</evidence>
<organism evidence="3 4">
    <name type="scientific">Steinernema hermaphroditum</name>
    <dbReference type="NCBI Taxonomy" id="289476"/>
    <lineage>
        <taxon>Eukaryota</taxon>
        <taxon>Metazoa</taxon>
        <taxon>Ecdysozoa</taxon>
        <taxon>Nematoda</taxon>
        <taxon>Chromadorea</taxon>
        <taxon>Rhabditida</taxon>
        <taxon>Tylenchina</taxon>
        <taxon>Panagrolaimomorpha</taxon>
        <taxon>Strongyloidoidea</taxon>
        <taxon>Steinernematidae</taxon>
        <taxon>Steinernema</taxon>
    </lineage>
</organism>
<dbReference type="PANTHER" id="PTHR23017:SF3">
    <property type="entry name" value="G-PROTEIN COUPLED RECEPTORS FAMILY 1 PROFILE DOMAIN-CONTAINING PROTEIN"/>
    <property type="match status" value="1"/>
</dbReference>